<accession>A0ABW3M5G5</accession>
<dbReference type="InterPro" id="IPR015422">
    <property type="entry name" value="PyrdxlP-dep_Trfase_small"/>
</dbReference>
<proteinExistence type="predicted"/>
<dbReference type="GO" id="GO:0008483">
    <property type="term" value="F:transaminase activity"/>
    <property type="evidence" value="ECO:0007669"/>
    <property type="project" value="UniProtKB-KW"/>
</dbReference>
<keyword evidence="1" id="KW-0032">Aminotransferase</keyword>
<dbReference type="Gene3D" id="3.90.1150.10">
    <property type="entry name" value="Aspartate Aminotransferase, domain 1"/>
    <property type="match status" value="1"/>
</dbReference>
<comment type="caution">
    <text evidence="1">The sequence shown here is derived from an EMBL/GenBank/DDBJ whole genome shotgun (WGS) entry which is preliminary data.</text>
</comment>
<protein>
    <submittedName>
        <fullName evidence="1">Aspartate aminotransferase family protein</fullName>
    </submittedName>
</protein>
<feature type="non-terminal residue" evidence="1">
    <location>
        <position position="1"/>
    </location>
</feature>
<reference evidence="2" key="1">
    <citation type="journal article" date="2019" name="Int. J. Syst. Evol. Microbiol.">
        <title>The Global Catalogue of Microorganisms (GCM) 10K type strain sequencing project: providing services to taxonomists for standard genome sequencing and annotation.</title>
        <authorList>
            <consortium name="The Broad Institute Genomics Platform"/>
            <consortium name="The Broad Institute Genome Sequencing Center for Infectious Disease"/>
            <person name="Wu L."/>
            <person name="Ma J."/>
        </authorList>
    </citation>
    <scope>NUCLEOTIDE SEQUENCE [LARGE SCALE GENOMIC DNA]</scope>
    <source>
        <strain evidence="2">JCM 31486</strain>
    </source>
</reference>
<evidence type="ECO:0000313" key="2">
    <source>
        <dbReference type="Proteomes" id="UP001597045"/>
    </source>
</evidence>
<sequence>ANPDAASRFLEHARERGLLVGKGGLHNNVIRLAPPMTLTEEETQEGLAILSETAAVVNKEIS</sequence>
<gene>
    <name evidence="1" type="ORF">ACFQ1S_05990</name>
</gene>
<dbReference type="SUPFAM" id="SSF53383">
    <property type="entry name" value="PLP-dependent transferases"/>
    <property type="match status" value="1"/>
</dbReference>
<keyword evidence="1" id="KW-0808">Transferase</keyword>
<organism evidence="1 2">
    <name type="scientific">Kibdelosporangium lantanae</name>
    <dbReference type="NCBI Taxonomy" id="1497396"/>
    <lineage>
        <taxon>Bacteria</taxon>
        <taxon>Bacillati</taxon>
        <taxon>Actinomycetota</taxon>
        <taxon>Actinomycetes</taxon>
        <taxon>Pseudonocardiales</taxon>
        <taxon>Pseudonocardiaceae</taxon>
        <taxon>Kibdelosporangium</taxon>
    </lineage>
</organism>
<name>A0ABW3M5G5_9PSEU</name>
<dbReference type="EMBL" id="JBHTIS010000226">
    <property type="protein sequence ID" value="MFD1045172.1"/>
    <property type="molecule type" value="Genomic_DNA"/>
</dbReference>
<evidence type="ECO:0000313" key="1">
    <source>
        <dbReference type="EMBL" id="MFD1045172.1"/>
    </source>
</evidence>
<dbReference type="InterPro" id="IPR015424">
    <property type="entry name" value="PyrdxlP-dep_Trfase"/>
</dbReference>
<dbReference type="Proteomes" id="UP001597045">
    <property type="component" value="Unassembled WGS sequence"/>
</dbReference>
<keyword evidence="2" id="KW-1185">Reference proteome</keyword>